<evidence type="ECO:0000256" key="1">
    <source>
        <dbReference type="ARBA" id="ARBA00005937"/>
    </source>
</evidence>
<evidence type="ECO:0000256" key="5">
    <source>
        <dbReference type="PIRSR" id="PIRSR005054-1"/>
    </source>
</evidence>
<feature type="domain" description="CRISPR associated protein Cas6 C-terminal" evidence="6">
    <location>
        <begin position="121"/>
        <end position="239"/>
    </location>
</feature>
<dbReference type="GO" id="GO:0016788">
    <property type="term" value="F:hydrolase activity, acting on ester bonds"/>
    <property type="evidence" value="ECO:0007669"/>
    <property type="project" value="InterPro"/>
</dbReference>
<proteinExistence type="inferred from homology"/>
<dbReference type="PIRSF" id="PIRSF005054">
    <property type="entry name" value="PF1131"/>
    <property type="match status" value="1"/>
</dbReference>
<evidence type="ECO:0000256" key="2">
    <source>
        <dbReference type="ARBA" id="ARBA00022884"/>
    </source>
</evidence>
<keyword evidence="3" id="KW-0051">Antiviral defense</keyword>
<comment type="similarity">
    <text evidence="1 4">Belongs to the CRISPR-associated protein Cas6/Cse3/CasE family.</text>
</comment>
<organism evidence="7 8">
    <name type="scientific">Thermosipho japonicus</name>
    <dbReference type="NCBI Taxonomy" id="90323"/>
    <lineage>
        <taxon>Bacteria</taxon>
        <taxon>Thermotogati</taxon>
        <taxon>Thermotogota</taxon>
        <taxon>Thermotogae</taxon>
        <taxon>Thermotogales</taxon>
        <taxon>Fervidobacteriaceae</taxon>
        <taxon>Thermosipho</taxon>
    </lineage>
</organism>
<dbReference type="GO" id="GO:0051607">
    <property type="term" value="P:defense response to virus"/>
    <property type="evidence" value="ECO:0007669"/>
    <property type="project" value="UniProtKB-KW"/>
</dbReference>
<keyword evidence="2" id="KW-0694">RNA-binding</keyword>
<accession>A0A841GTF6</accession>
<dbReference type="PANTHER" id="PTHR36984:SF1">
    <property type="entry name" value="CRISPR-ASSOCIATED ENDORIBONUCLEASE CAS6 1"/>
    <property type="match status" value="1"/>
</dbReference>
<comment type="function">
    <text evidence="4">CRISPR (clustered regularly interspaced short palindromic repeat), is an adaptive immune system that provides protection against mobile genetic elements (viruses, transposable elements and conjugative plasmids). CRISPR clusters contain sequences complementary to antecedent mobile elements and target invading nucleic acids. CRISPR clusters are transcribed and processed into CRISPR RNA (crRNA).</text>
</comment>
<dbReference type="InterPro" id="IPR010156">
    <property type="entry name" value="CRISPR-assoc_prot_Cas6"/>
</dbReference>
<sequence length="240" mass="27726">MRIYLDLDFEKLELPIHYNHILQSIIINMIDSSGYRKFIHDEGYVLGKRKFKLYTFSRLLGNFQISGNKIAFFNGARLIISSLDDAMIEYIINYILKKGYINVLGEKIYVKAAVLKSLPSTNYLRVSTKSPVVVYSTLFNYENKKETIFYEPDSSKFLSLLYENILKKYTAFYGNISKNNIEIKHVGKNPKRVKVIYKNTVIFGWLTAFDIYGDFELLKVAYDAGIGMKNSMGFGCVELI</sequence>
<comment type="caution">
    <text evidence="7">The sequence shown here is derived from an EMBL/GenBank/DDBJ whole genome shotgun (WGS) entry which is preliminary data.</text>
</comment>
<dbReference type="InterPro" id="IPR045747">
    <property type="entry name" value="CRISPR-assoc_prot_Cas6_N_sf"/>
</dbReference>
<dbReference type="InterPro" id="IPR049435">
    <property type="entry name" value="Cas_Cas6_C"/>
</dbReference>
<keyword evidence="7" id="KW-0378">Hydrolase</keyword>
<dbReference type="RefSeq" id="WP_184620033.1">
    <property type="nucleotide sequence ID" value="NZ_JACHEX010000008.1"/>
</dbReference>
<name>A0A841GTF6_9BACT</name>
<dbReference type="CDD" id="cd21140">
    <property type="entry name" value="Cas6_I-like"/>
    <property type="match status" value="1"/>
</dbReference>
<gene>
    <name evidence="7" type="ORF">HNP65_001934</name>
</gene>
<evidence type="ECO:0000313" key="8">
    <source>
        <dbReference type="Proteomes" id="UP000555828"/>
    </source>
</evidence>
<dbReference type="Gene3D" id="3.30.70.1900">
    <property type="match status" value="1"/>
</dbReference>
<dbReference type="Pfam" id="PF01881">
    <property type="entry name" value="Cas_Cas6_C"/>
    <property type="match status" value="1"/>
</dbReference>
<dbReference type="PANTHER" id="PTHR36984">
    <property type="entry name" value="CRISPR-ASSOCIATED ENDORIBONUCLEASE CAS6 1"/>
    <property type="match status" value="1"/>
</dbReference>
<dbReference type="EMBL" id="JACHEX010000008">
    <property type="protein sequence ID" value="MBB6063463.1"/>
    <property type="molecule type" value="Genomic_DNA"/>
</dbReference>
<dbReference type="Proteomes" id="UP000555828">
    <property type="component" value="Unassembled WGS sequence"/>
</dbReference>
<feature type="site" description="Transition state stabilizer" evidence="5">
    <location>
        <position position="52"/>
    </location>
</feature>
<evidence type="ECO:0000256" key="4">
    <source>
        <dbReference type="PIRNR" id="PIRNR005054"/>
    </source>
</evidence>
<evidence type="ECO:0000256" key="3">
    <source>
        <dbReference type="ARBA" id="ARBA00023118"/>
    </source>
</evidence>
<dbReference type="Pfam" id="PF21350">
    <property type="entry name" value="Cas6_I-A"/>
    <property type="match status" value="1"/>
</dbReference>
<evidence type="ECO:0000313" key="7">
    <source>
        <dbReference type="EMBL" id="MBB6063463.1"/>
    </source>
</evidence>
<reference evidence="7 8" key="1">
    <citation type="submission" date="2020-08" db="EMBL/GenBank/DDBJ databases">
        <title>Genomic Encyclopedia of Type Strains, Phase IV (KMG-IV): sequencing the most valuable type-strain genomes for metagenomic binning, comparative biology and taxonomic classification.</title>
        <authorList>
            <person name="Goeker M."/>
        </authorList>
    </citation>
    <scope>NUCLEOTIDE SEQUENCE [LARGE SCALE GENOMIC DNA]</scope>
    <source>
        <strain evidence="7 8">DSM 13481</strain>
    </source>
</reference>
<dbReference type="GO" id="GO:0003723">
    <property type="term" value="F:RNA binding"/>
    <property type="evidence" value="ECO:0007669"/>
    <property type="project" value="UniProtKB-KW"/>
</dbReference>
<dbReference type="Gene3D" id="3.30.70.1890">
    <property type="match status" value="1"/>
</dbReference>
<evidence type="ECO:0000259" key="6">
    <source>
        <dbReference type="Pfam" id="PF01881"/>
    </source>
</evidence>
<dbReference type="NCBIfam" id="TIGR01877">
    <property type="entry name" value="cas_cas6"/>
    <property type="match status" value="1"/>
</dbReference>
<keyword evidence="8" id="KW-1185">Reference proteome</keyword>
<protein>
    <recommendedName>
        <fullName evidence="4">CRISPR-associated endoribonuclease</fullName>
    </recommendedName>
</protein>
<dbReference type="AlphaFoldDB" id="A0A841GTF6"/>